<keyword evidence="3" id="KW-1185">Reference proteome</keyword>
<organism evidence="2 3">
    <name type="scientific">Ferrimonas sediminum</name>
    <dbReference type="NCBI Taxonomy" id="718193"/>
    <lineage>
        <taxon>Bacteria</taxon>
        <taxon>Pseudomonadati</taxon>
        <taxon>Pseudomonadota</taxon>
        <taxon>Gammaproteobacteria</taxon>
        <taxon>Alteromonadales</taxon>
        <taxon>Ferrimonadaceae</taxon>
        <taxon>Ferrimonas</taxon>
    </lineage>
</organism>
<name>A0A1G8RIQ4_9GAMM</name>
<sequence length="149" mass="16969">MKTPTKKIQKKPKTTQQGTAAKAVDKLDGQQLVELAQEGVKAYSSYNELRSERERTIQVKADALKEMQQSDNEVRKQQIAFHQRSKELEVEQYSAETERQANNHQHQQWQQDQQSLEKTIAVLRAKVATGDASADEIVLLQQLHSAGRD</sequence>
<accession>A0A1G8RIQ4</accession>
<protein>
    <submittedName>
        <fullName evidence="2">Uncharacterized protein</fullName>
    </submittedName>
</protein>
<feature type="compositionally biased region" description="Basic residues" evidence="1">
    <location>
        <begin position="1"/>
        <end position="13"/>
    </location>
</feature>
<dbReference type="RefSeq" id="WP_090364784.1">
    <property type="nucleotide sequence ID" value="NZ_FNEM01000005.1"/>
</dbReference>
<evidence type="ECO:0000313" key="3">
    <source>
        <dbReference type="Proteomes" id="UP000199527"/>
    </source>
</evidence>
<gene>
    <name evidence="2" type="ORF">SAMN04488540_105186</name>
</gene>
<evidence type="ECO:0000256" key="1">
    <source>
        <dbReference type="SAM" id="MobiDB-lite"/>
    </source>
</evidence>
<reference evidence="3" key="1">
    <citation type="submission" date="2016-10" db="EMBL/GenBank/DDBJ databases">
        <authorList>
            <person name="Varghese N."/>
            <person name="Submissions S."/>
        </authorList>
    </citation>
    <scope>NUCLEOTIDE SEQUENCE [LARGE SCALE GENOMIC DNA]</scope>
    <source>
        <strain evidence="3">DSM 23317</strain>
    </source>
</reference>
<dbReference type="EMBL" id="FNEM01000005">
    <property type="protein sequence ID" value="SDJ16753.1"/>
    <property type="molecule type" value="Genomic_DNA"/>
</dbReference>
<dbReference type="AlphaFoldDB" id="A0A1G8RIQ4"/>
<feature type="region of interest" description="Disordered" evidence="1">
    <location>
        <begin position="92"/>
        <end position="114"/>
    </location>
</feature>
<proteinExistence type="predicted"/>
<evidence type="ECO:0000313" key="2">
    <source>
        <dbReference type="EMBL" id="SDJ16753.1"/>
    </source>
</evidence>
<dbReference type="OrthoDB" id="9841602at2"/>
<feature type="region of interest" description="Disordered" evidence="1">
    <location>
        <begin position="1"/>
        <end position="22"/>
    </location>
</feature>
<dbReference type="Proteomes" id="UP000199527">
    <property type="component" value="Unassembled WGS sequence"/>
</dbReference>
<feature type="compositionally biased region" description="Low complexity" evidence="1">
    <location>
        <begin position="102"/>
        <end position="114"/>
    </location>
</feature>